<dbReference type="Proteomes" id="UP000054538">
    <property type="component" value="Unassembled WGS sequence"/>
</dbReference>
<feature type="non-terminal residue" evidence="1">
    <location>
        <position position="1"/>
    </location>
</feature>
<evidence type="ECO:0000313" key="2">
    <source>
        <dbReference type="Proteomes" id="UP000054538"/>
    </source>
</evidence>
<name>A0A0D0DGT5_9AGAM</name>
<dbReference type="HOGENOM" id="CLU_006344_15_2_1"/>
<accession>A0A0D0DGT5</accession>
<reference evidence="2" key="2">
    <citation type="submission" date="2015-01" db="EMBL/GenBank/DDBJ databases">
        <title>Evolutionary Origins and Diversification of the Mycorrhizal Mutualists.</title>
        <authorList>
            <consortium name="DOE Joint Genome Institute"/>
            <consortium name="Mycorrhizal Genomics Consortium"/>
            <person name="Kohler A."/>
            <person name="Kuo A."/>
            <person name="Nagy L.G."/>
            <person name="Floudas D."/>
            <person name="Copeland A."/>
            <person name="Barry K.W."/>
            <person name="Cichocki N."/>
            <person name="Veneault-Fourrey C."/>
            <person name="LaButti K."/>
            <person name="Lindquist E.A."/>
            <person name="Lipzen A."/>
            <person name="Lundell T."/>
            <person name="Morin E."/>
            <person name="Murat C."/>
            <person name="Riley R."/>
            <person name="Ohm R."/>
            <person name="Sun H."/>
            <person name="Tunlid A."/>
            <person name="Henrissat B."/>
            <person name="Grigoriev I.V."/>
            <person name="Hibbett D.S."/>
            <person name="Martin F."/>
        </authorList>
    </citation>
    <scope>NUCLEOTIDE SEQUENCE [LARGE SCALE GENOMIC DNA]</scope>
    <source>
        <strain evidence="2">Ve08.2h10</strain>
    </source>
</reference>
<protein>
    <submittedName>
        <fullName evidence="1">Uncharacterized protein</fullName>
    </submittedName>
</protein>
<keyword evidence="2" id="KW-1185">Reference proteome</keyword>
<proteinExistence type="predicted"/>
<dbReference type="STRING" id="930991.A0A0D0DGT5"/>
<dbReference type="OrthoDB" id="2678360at2759"/>
<gene>
    <name evidence="1" type="ORF">PAXRUDRAFT_158478</name>
</gene>
<dbReference type="InParanoid" id="A0A0D0DGT5"/>
<evidence type="ECO:0000313" key="1">
    <source>
        <dbReference type="EMBL" id="KIK80514.1"/>
    </source>
</evidence>
<dbReference type="AlphaFoldDB" id="A0A0D0DGT5"/>
<sequence>KARQHAKTVAALAIELGLPALPRLIGRFLLSQLHPESTPPSSSPCHALPTFTGHVKIFHSATATFIAPSDPSGIGSM</sequence>
<dbReference type="EMBL" id="KN826001">
    <property type="protein sequence ID" value="KIK80514.1"/>
    <property type="molecule type" value="Genomic_DNA"/>
</dbReference>
<reference evidence="1 2" key="1">
    <citation type="submission" date="2014-04" db="EMBL/GenBank/DDBJ databases">
        <authorList>
            <consortium name="DOE Joint Genome Institute"/>
            <person name="Kuo A."/>
            <person name="Kohler A."/>
            <person name="Jargeat P."/>
            <person name="Nagy L.G."/>
            <person name="Floudas D."/>
            <person name="Copeland A."/>
            <person name="Barry K.W."/>
            <person name="Cichocki N."/>
            <person name="Veneault-Fourrey C."/>
            <person name="LaButti K."/>
            <person name="Lindquist E.A."/>
            <person name="Lipzen A."/>
            <person name="Lundell T."/>
            <person name="Morin E."/>
            <person name="Murat C."/>
            <person name="Sun H."/>
            <person name="Tunlid A."/>
            <person name="Henrissat B."/>
            <person name="Grigoriev I.V."/>
            <person name="Hibbett D.S."/>
            <person name="Martin F."/>
            <person name="Nordberg H.P."/>
            <person name="Cantor M.N."/>
            <person name="Hua S.X."/>
        </authorList>
    </citation>
    <scope>NUCLEOTIDE SEQUENCE [LARGE SCALE GENOMIC DNA]</scope>
    <source>
        <strain evidence="1 2">Ve08.2h10</strain>
    </source>
</reference>
<organism evidence="1 2">
    <name type="scientific">Paxillus rubicundulus Ve08.2h10</name>
    <dbReference type="NCBI Taxonomy" id="930991"/>
    <lineage>
        <taxon>Eukaryota</taxon>
        <taxon>Fungi</taxon>
        <taxon>Dikarya</taxon>
        <taxon>Basidiomycota</taxon>
        <taxon>Agaricomycotina</taxon>
        <taxon>Agaricomycetes</taxon>
        <taxon>Agaricomycetidae</taxon>
        <taxon>Boletales</taxon>
        <taxon>Paxilineae</taxon>
        <taxon>Paxillaceae</taxon>
        <taxon>Paxillus</taxon>
    </lineage>
</organism>